<dbReference type="Gene3D" id="3.40.50.1820">
    <property type="entry name" value="alpha/beta hydrolase"/>
    <property type="match status" value="1"/>
</dbReference>
<feature type="domain" description="BD-FAE-like" evidence="2">
    <location>
        <begin position="63"/>
        <end position="162"/>
    </location>
</feature>
<name>A0A382X404_9ZZZZ</name>
<dbReference type="InterPro" id="IPR029058">
    <property type="entry name" value="AB_hydrolase_fold"/>
</dbReference>
<dbReference type="SUPFAM" id="SSF53474">
    <property type="entry name" value="alpha/beta-Hydrolases"/>
    <property type="match status" value="1"/>
</dbReference>
<dbReference type="PANTHER" id="PTHR48081">
    <property type="entry name" value="AB HYDROLASE SUPERFAMILY PROTEIN C4A8.06C"/>
    <property type="match status" value="1"/>
</dbReference>
<dbReference type="GO" id="GO:0016787">
    <property type="term" value="F:hydrolase activity"/>
    <property type="evidence" value="ECO:0007669"/>
    <property type="project" value="UniProtKB-KW"/>
</dbReference>
<dbReference type="InterPro" id="IPR049492">
    <property type="entry name" value="BD-FAE-like_dom"/>
</dbReference>
<evidence type="ECO:0000259" key="2">
    <source>
        <dbReference type="Pfam" id="PF20434"/>
    </source>
</evidence>
<dbReference type="PANTHER" id="PTHR48081:SF33">
    <property type="entry name" value="KYNURENINE FORMAMIDASE"/>
    <property type="match status" value="1"/>
</dbReference>
<dbReference type="InterPro" id="IPR050300">
    <property type="entry name" value="GDXG_lipolytic_enzyme"/>
</dbReference>
<dbReference type="AlphaFoldDB" id="A0A382X404"/>
<gene>
    <name evidence="3" type="ORF">METZ01_LOCUS418458</name>
</gene>
<dbReference type="EMBL" id="UINC01164646">
    <property type="protein sequence ID" value="SVD65604.1"/>
    <property type="molecule type" value="Genomic_DNA"/>
</dbReference>
<evidence type="ECO:0000313" key="3">
    <source>
        <dbReference type="EMBL" id="SVD65604.1"/>
    </source>
</evidence>
<keyword evidence="1" id="KW-0378">Hydrolase</keyword>
<accession>A0A382X404</accession>
<reference evidence="3" key="1">
    <citation type="submission" date="2018-05" db="EMBL/GenBank/DDBJ databases">
        <authorList>
            <person name="Lanie J.A."/>
            <person name="Ng W.-L."/>
            <person name="Kazmierczak K.M."/>
            <person name="Andrzejewski T.M."/>
            <person name="Davidsen T.M."/>
            <person name="Wayne K.J."/>
            <person name="Tettelin H."/>
            <person name="Glass J.I."/>
            <person name="Rusch D."/>
            <person name="Podicherti R."/>
            <person name="Tsui H.-C.T."/>
            <person name="Winkler M.E."/>
        </authorList>
    </citation>
    <scope>NUCLEOTIDE SEQUENCE</scope>
</reference>
<organism evidence="3">
    <name type="scientific">marine metagenome</name>
    <dbReference type="NCBI Taxonomy" id="408172"/>
    <lineage>
        <taxon>unclassified sequences</taxon>
        <taxon>metagenomes</taxon>
        <taxon>ecological metagenomes</taxon>
    </lineage>
</organism>
<sequence>MSKKNVYGDYSQEELDAQYNNRARYPEFTGYFDDWAAWSEATRQNLPGHLDVQYGDLPCEKLDIFPASEDNAPVQVMVHGGYWYSLDKYYDSFVAEGFCPNGVTTVVINYGLAPEFGMDEIVRQNRAAVAWLWQNADEFGVDRERIYTVGQSAGGHLSLMLMATDWPAFGDGLPAGLVKGGASISGIYDMEPIRLCYLNDKVGMDEDVARRNAPLYQIYPVSLPLMVVSGDIESEEYA</sequence>
<proteinExistence type="predicted"/>
<protein>
    <recommendedName>
        <fullName evidence="2">BD-FAE-like domain-containing protein</fullName>
    </recommendedName>
</protein>
<feature type="non-terminal residue" evidence="3">
    <location>
        <position position="238"/>
    </location>
</feature>
<evidence type="ECO:0000256" key="1">
    <source>
        <dbReference type="ARBA" id="ARBA00022801"/>
    </source>
</evidence>
<dbReference type="Pfam" id="PF20434">
    <property type="entry name" value="BD-FAE"/>
    <property type="match status" value="1"/>
</dbReference>